<dbReference type="Proteomes" id="UP000789570">
    <property type="component" value="Unassembled WGS sequence"/>
</dbReference>
<accession>A0A9N9CUY2</accession>
<evidence type="ECO:0000313" key="2">
    <source>
        <dbReference type="Proteomes" id="UP000789570"/>
    </source>
</evidence>
<evidence type="ECO:0000313" key="1">
    <source>
        <dbReference type="EMBL" id="CAG8613020.1"/>
    </source>
</evidence>
<keyword evidence="2" id="KW-1185">Reference proteome</keyword>
<comment type="caution">
    <text evidence="1">The sequence shown here is derived from an EMBL/GenBank/DDBJ whole genome shotgun (WGS) entry which is preliminary data.</text>
</comment>
<proteinExistence type="predicted"/>
<dbReference type="OrthoDB" id="2341968at2759"/>
<feature type="non-terminal residue" evidence="1">
    <location>
        <position position="1"/>
    </location>
</feature>
<gene>
    <name evidence="1" type="ORF">FCALED_LOCUS9169</name>
</gene>
<name>A0A9N9CUY2_9GLOM</name>
<organism evidence="1 2">
    <name type="scientific">Funneliformis caledonium</name>
    <dbReference type="NCBI Taxonomy" id="1117310"/>
    <lineage>
        <taxon>Eukaryota</taxon>
        <taxon>Fungi</taxon>
        <taxon>Fungi incertae sedis</taxon>
        <taxon>Mucoromycota</taxon>
        <taxon>Glomeromycotina</taxon>
        <taxon>Glomeromycetes</taxon>
        <taxon>Glomerales</taxon>
        <taxon>Glomeraceae</taxon>
        <taxon>Funneliformis</taxon>
    </lineage>
</organism>
<dbReference type="AlphaFoldDB" id="A0A9N9CUY2"/>
<dbReference type="EMBL" id="CAJVPQ010002932">
    <property type="protein sequence ID" value="CAG8613020.1"/>
    <property type="molecule type" value="Genomic_DNA"/>
</dbReference>
<protein>
    <submittedName>
        <fullName evidence="1">6738_t:CDS:1</fullName>
    </submittedName>
</protein>
<sequence>DCKEKKLKAFSLYKSLKEVLKKYGISSDGTDTIPLFSIDPRNSRHQQALRALYEEYFVQDKALRVFGDATRKEFSMRPEYKIIGDESCGRVDYAIKV</sequence>
<reference evidence="1" key="1">
    <citation type="submission" date="2021-06" db="EMBL/GenBank/DDBJ databases">
        <authorList>
            <person name="Kallberg Y."/>
            <person name="Tangrot J."/>
            <person name="Rosling A."/>
        </authorList>
    </citation>
    <scope>NUCLEOTIDE SEQUENCE</scope>
    <source>
        <strain evidence="1">UK204</strain>
    </source>
</reference>